<feature type="region of interest" description="Disordered" evidence="2">
    <location>
        <begin position="369"/>
        <end position="391"/>
    </location>
</feature>
<name>A0A2B7WNE5_9EURO</name>
<evidence type="ECO:0000313" key="4">
    <source>
        <dbReference type="Proteomes" id="UP000224080"/>
    </source>
</evidence>
<comment type="caution">
    <text evidence="3">The sequence shown here is derived from an EMBL/GenBank/DDBJ whole genome shotgun (WGS) entry which is preliminary data.</text>
</comment>
<feature type="compositionally biased region" description="Low complexity" evidence="2">
    <location>
        <begin position="110"/>
        <end position="123"/>
    </location>
</feature>
<feature type="compositionally biased region" description="Polar residues" evidence="2">
    <location>
        <begin position="648"/>
        <end position="658"/>
    </location>
</feature>
<feature type="coiled-coil region" evidence="1">
    <location>
        <begin position="453"/>
        <end position="481"/>
    </location>
</feature>
<dbReference type="STRING" id="2060905.A0A2B7WNE5"/>
<keyword evidence="4" id="KW-1185">Reference proteome</keyword>
<feature type="compositionally biased region" description="Polar residues" evidence="2">
    <location>
        <begin position="1"/>
        <end position="12"/>
    </location>
</feature>
<evidence type="ECO:0000256" key="1">
    <source>
        <dbReference type="SAM" id="Coils"/>
    </source>
</evidence>
<feature type="compositionally biased region" description="Polar residues" evidence="2">
    <location>
        <begin position="161"/>
        <end position="174"/>
    </location>
</feature>
<dbReference type="Proteomes" id="UP000224080">
    <property type="component" value="Unassembled WGS sequence"/>
</dbReference>
<feature type="region of interest" description="Disordered" evidence="2">
    <location>
        <begin position="1"/>
        <end position="266"/>
    </location>
</feature>
<dbReference type="EMBL" id="PDNC01000130">
    <property type="protein sequence ID" value="PGG98007.1"/>
    <property type="molecule type" value="Genomic_DNA"/>
</dbReference>
<gene>
    <name evidence="3" type="ORF">GX51_07049</name>
</gene>
<dbReference type="OrthoDB" id="5369448at2759"/>
<dbReference type="AlphaFoldDB" id="A0A2B7WNE5"/>
<feature type="compositionally biased region" description="Basic and acidic residues" evidence="2">
    <location>
        <begin position="70"/>
        <end position="81"/>
    </location>
</feature>
<sequence>MANLAPESTASDASDAGTRDSNEIDCSPSSADNTEGETHLLEENDPAAVIEADTSLSDHPAETEGVTEPHAYDHDQHERPHSSASSSQPSATFTSDEDYFDEAGRHVARSTSSRSSISSLPGSVVIYPPGKHDSHGTITPSNFRGHYMQHYSEGNSDDPPSVNSNGSKRSNYPSRLSKIAPGVRDRDSPFRHPSSVRAIQMGDEEEYNGYGYGYDNDDITPSRSRRHRGDGRGHSCQSVSGMSMHSLVSTPPSAKRSYKSPQAKEEPVQKEYPLVLLHCTLLPPSLSLPQGLGTPSAQLLQEVLPEKYWARWKLLEDKIVNSGVLRYRGLLISHPQEMYDLLEERLLESLELVRPRLGYGHFLGREDADSADDPDLASGAKEDCGDSSDGCEGEKCADCGARVLRHLEGERRKWEIKVYAANGLMRAGAWAAAWREMEKVDVEVGLALPVEIKRELERRITEEDKMKLEEERRLMEEEKRRREIYGEPPPPTQEAIDGLEDDDVVRAFQSDFDRSSPPPSFEQPEPSATVPSASTFENGRANGHTKSTEIDLQTLCANYIRVLASDRRNVALAFLSILVLYLSIGMARQASTLVHPTANPRHFVQPNVSTPIAMEHTPPPIVISPAAASAEPEFPLSSGADDMVIKSTSACGSPNFETHSVDGKQLQQTHPSQPAPNHCQSEPQSSESFVQPQVQPQVVSEPTIVAQPNDPSPSSHDDAVCSSVQTMPPHPTQPTRNRDPVPSDQTVEPAQESLAGECQPSVPVSTSTAFEKPLAKTVNPAPQAMMQERAGALKRQKTQSADPAPLPECVKVPAEA</sequence>
<feature type="compositionally biased region" description="Low complexity" evidence="2">
    <location>
        <begin position="82"/>
        <end position="94"/>
    </location>
</feature>
<keyword evidence="1" id="KW-0175">Coiled coil</keyword>
<feature type="region of interest" description="Disordered" evidence="2">
    <location>
        <begin position="510"/>
        <end position="545"/>
    </location>
</feature>
<accession>A0A2B7WNE5</accession>
<evidence type="ECO:0000256" key="2">
    <source>
        <dbReference type="SAM" id="MobiDB-lite"/>
    </source>
</evidence>
<organism evidence="3 4">
    <name type="scientific">Blastomyces parvus</name>
    <dbReference type="NCBI Taxonomy" id="2060905"/>
    <lineage>
        <taxon>Eukaryota</taxon>
        <taxon>Fungi</taxon>
        <taxon>Dikarya</taxon>
        <taxon>Ascomycota</taxon>
        <taxon>Pezizomycotina</taxon>
        <taxon>Eurotiomycetes</taxon>
        <taxon>Eurotiomycetidae</taxon>
        <taxon>Onygenales</taxon>
        <taxon>Ajellomycetaceae</taxon>
        <taxon>Blastomyces</taxon>
    </lineage>
</organism>
<proteinExistence type="predicted"/>
<feature type="compositionally biased region" description="Low complexity" evidence="2">
    <location>
        <begin position="680"/>
        <end position="702"/>
    </location>
</feature>
<feature type="compositionally biased region" description="Polar residues" evidence="2">
    <location>
        <begin position="236"/>
        <end position="252"/>
    </location>
</feature>
<reference evidence="3 4" key="1">
    <citation type="submission" date="2017-10" db="EMBL/GenBank/DDBJ databases">
        <title>Comparative genomics in systemic dimorphic fungi from Ajellomycetaceae.</title>
        <authorList>
            <person name="Munoz J.F."/>
            <person name="Mcewen J.G."/>
            <person name="Clay O.K."/>
            <person name="Cuomo C.A."/>
        </authorList>
    </citation>
    <scope>NUCLEOTIDE SEQUENCE [LARGE SCALE GENOMIC DNA]</scope>
    <source>
        <strain evidence="3 4">UAMH130</strain>
    </source>
</reference>
<feature type="region of interest" description="Disordered" evidence="2">
    <location>
        <begin position="648"/>
        <end position="816"/>
    </location>
</feature>
<protein>
    <submittedName>
        <fullName evidence="3">Uncharacterized protein</fullName>
    </submittedName>
</protein>
<evidence type="ECO:0000313" key="3">
    <source>
        <dbReference type="EMBL" id="PGG98007.1"/>
    </source>
</evidence>